<evidence type="ECO:0000256" key="7">
    <source>
        <dbReference type="ARBA" id="ARBA00022691"/>
    </source>
</evidence>
<evidence type="ECO:0000256" key="10">
    <source>
        <dbReference type="ARBA" id="ARBA00023004"/>
    </source>
</evidence>
<keyword evidence="7 15" id="KW-0949">S-adenosyl-L-methionine</keyword>
<dbReference type="GO" id="GO:0051539">
    <property type="term" value="F:4 iron, 4 sulfur cluster binding"/>
    <property type="evidence" value="ECO:0007669"/>
    <property type="project" value="UniProtKB-KW"/>
</dbReference>
<name>A0A4Y1MVI7_9PROT</name>
<evidence type="ECO:0000256" key="17">
    <source>
        <dbReference type="PIRSR" id="PIRSR000167-2"/>
    </source>
</evidence>
<dbReference type="NCBIfam" id="TIGR00538">
    <property type="entry name" value="hemN"/>
    <property type="match status" value="1"/>
</dbReference>
<comment type="similarity">
    <text evidence="3 15">Belongs to the anaerobic coproporphyrinogen-III oxidase family.</text>
</comment>
<keyword evidence="5 15" id="KW-0004">4Fe-4S</keyword>
<comment type="catalytic activity">
    <reaction evidence="14 15">
        <text>coproporphyrinogen III + 2 S-adenosyl-L-methionine = protoporphyrinogen IX + 2 5'-deoxyadenosine + 2 L-methionine + 2 CO2</text>
        <dbReference type="Rhea" id="RHEA:15425"/>
        <dbReference type="ChEBI" id="CHEBI:16526"/>
        <dbReference type="ChEBI" id="CHEBI:17319"/>
        <dbReference type="ChEBI" id="CHEBI:57307"/>
        <dbReference type="ChEBI" id="CHEBI:57309"/>
        <dbReference type="ChEBI" id="CHEBI:57844"/>
        <dbReference type="ChEBI" id="CHEBI:59789"/>
        <dbReference type="EC" id="1.3.98.3"/>
    </reaction>
</comment>
<evidence type="ECO:0000256" key="14">
    <source>
        <dbReference type="ARBA" id="ARBA00048321"/>
    </source>
</evidence>
<evidence type="ECO:0000256" key="9">
    <source>
        <dbReference type="ARBA" id="ARBA00023002"/>
    </source>
</evidence>
<evidence type="ECO:0000256" key="16">
    <source>
        <dbReference type="PIRSR" id="PIRSR000167-1"/>
    </source>
</evidence>
<dbReference type="RefSeq" id="WP_314215527.1">
    <property type="nucleotide sequence ID" value="NZ_CP025189.1"/>
</dbReference>
<evidence type="ECO:0000256" key="6">
    <source>
        <dbReference type="ARBA" id="ARBA00022490"/>
    </source>
</evidence>
<evidence type="ECO:0000256" key="5">
    <source>
        <dbReference type="ARBA" id="ARBA00022485"/>
    </source>
</evidence>
<dbReference type="SFLD" id="SFLDS00029">
    <property type="entry name" value="Radical_SAM"/>
    <property type="match status" value="1"/>
</dbReference>
<accession>A0A4Y1MVI7</accession>
<feature type="binding site" evidence="16">
    <location>
        <begin position="124"/>
        <end position="125"/>
    </location>
    <ligand>
        <name>S-adenosyl-L-methionine</name>
        <dbReference type="ChEBI" id="CHEBI:59789"/>
        <label>2</label>
    </ligand>
</feature>
<evidence type="ECO:0000256" key="1">
    <source>
        <dbReference type="ARBA" id="ARBA00004496"/>
    </source>
</evidence>
<dbReference type="GO" id="GO:0004109">
    <property type="term" value="F:coproporphyrinogen oxidase activity"/>
    <property type="evidence" value="ECO:0007669"/>
    <property type="project" value="InterPro"/>
</dbReference>
<evidence type="ECO:0000259" key="18">
    <source>
        <dbReference type="PROSITE" id="PS51918"/>
    </source>
</evidence>
<feature type="binding site" evidence="16">
    <location>
        <position position="156"/>
    </location>
    <ligand>
        <name>S-adenosyl-L-methionine</name>
        <dbReference type="ChEBI" id="CHEBI:59789"/>
        <label>1</label>
    </ligand>
</feature>
<dbReference type="EC" id="1.3.98.3" evidence="15"/>
<evidence type="ECO:0000256" key="3">
    <source>
        <dbReference type="ARBA" id="ARBA00005493"/>
    </source>
</evidence>
<keyword evidence="6 15" id="KW-0963">Cytoplasm</keyword>
<evidence type="ECO:0000256" key="4">
    <source>
        <dbReference type="ARBA" id="ARBA00011245"/>
    </source>
</evidence>
<comment type="subcellular location">
    <subcellularLocation>
        <location evidence="1 15">Cytoplasm</location>
    </subcellularLocation>
</comment>
<comment type="cofactor">
    <cofactor evidence="15 17">
        <name>[4Fe-4S] cluster</name>
        <dbReference type="ChEBI" id="CHEBI:49883"/>
    </cofactor>
    <text evidence="15 17">Binds 1 [4Fe-4S] cluster. The cluster is coordinated with 3 cysteines and an exchangeable S-adenosyl-L-methionine.</text>
</comment>
<keyword evidence="9 15" id="KW-0560">Oxidoreductase</keyword>
<evidence type="ECO:0000256" key="12">
    <source>
        <dbReference type="ARBA" id="ARBA00023244"/>
    </source>
</evidence>
<dbReference type="InterPro" id="IPR058240">
    <property type="entry name" value="rSAM_sf"/>
</dbReference>
<evidence type="ECO:0000256" key="13">
    <source>
        <dbReference type="ARBA" id="ARBA00024295"/>
    </source>
</evidence>
<organism evidence="19">
    <name type="scientific">Roseomonas mucosa</name>
    <dbReference type="NCBI Taxonomy" id="207340"/>
    <lineage>
        <taxon>Bacteria</taxon>
        <taxon>Pseudomonadati</taxon>
        <taxon>Pseudomonadota</taxon>
        <taxon>Alphaproteobacteria</taxon>
        <taxon>Acetobacterales</taxon>
        <taxon>Roseomonadaceae</taxon>
        <taxon>Roseomonas</taxon>
    </lineage>
</organism>
<keyword evidence="8 15" id="KW-0479">Metal-binding</keyword>
<gene>
    <name evidence="19" type="ORF">RADP37_01102</name>
</gene>
<comment type="function">
    <text evidence="13">Involved in the heme biosynthesis. Catalyzes the anaerobic oxidative decarboxylation of propionate groups of rings A and B of coproporphyrinogen III to yield the vinyl groups in protoporphyrinogen IX.</text>
</comment>
<dbReference type="Gene3D" id="3.80.30.20">
    <property type="entry name" value="tm_1862 like domain"/>
    <property type="match status" value="1"/>
</dbReference>
<dbReference type="PIRSF" id="PIRSF000167">
    <property type="entry name" value="HemN"/>
    <property type="match status" value="1"/>
</dbReference>
<keyword evidence="11 15" id="KW-0411">Iron-sulfur</keyword>
<reference evidence="19" key="1">
    <citation type="submission" date="2017-12" db="EMBL/GenBank/DDBJ databases">
        <authorList>
            <person name="Martens C."/>
            <person name="Dahlstrom E."/>
            <person name="Barbian K."/>
            <person name="Sykora L."/>
            <person name="Ricklefs S."/>
            <person name="Bruno D."/>
            <person name="Anzick I."/>
            <person name="Myles I."/>
            <person name="Datta S.K."/>
        </authorList>
    </citation>
    <scope>NUCLEOTIDE SEQUENCE</scope>
    <source>
        <strain evidence="19">AD2</strain>
    </source>
</reference>
<dbReference type="GO" id="GO:0046872">
    <property type="term" value="F:metal ion binding"/>
    <property type="evidence" value="ECO:0007669"/>
    <property type="project" value="UniProtKB-KW"/>
</dbReference>
<proteinExistence type="inferred from homology"/>
<dbReference type="InterPro" id="IPR007197">
    <property type="entry name" value="rSAM"/>
</dbReference>
<dbReference type="InterPro" id="IPR004558">
    <property type="entry name" value="Coprogen_oxidase_HemN"/>
</dbReference>
<keyword evidence="10 15" id="KW-0408">Iron</keyword>
<feature type="binding site" evidence="16">
    <location>
        <position position="66"/>
    </location>
    <ligand>
        <name>S-adenosyl-L-methionine</name>
        <dbReference type="ChEBI" id="CHEBI:59789"/>
        <label>1</label>
    </ligand>
</feature>
<dbReference type="PROSITE" id="PS51918">
    <property type="entry name" value="RADICAL_SAM"/>
    <property type="match status" value="1"/>
</dbReference>
<feature type="binding site" evidence="16">
    <location>
        <position position="195"/>
    </location>
    <ligand>
        <name>S-adenosyl-L-methionine</name>
        <dbReference type="ChEBI" id="CHEBI:59789"/>
        <label>2</label>
    </ligand>
</feature>
<dbReference type="AlphaFoldDB" id="A0A4Y1MVI7"/>
<feature type="binding site" evidence="16">
    <location>
        <position position="183"/>
    </location>
    <ligand>
        <name>S-adenosyl-L-methionine</name>
        <dbReference type="ChEBI" id="CHEBI:59789"/>
        <label>2</label>
    </ligand>
</feature>
<dbReference type="UniPathway" id="UPA00251">
    <property type="reaction ID" value="UER00323"/>
</dbReference>
<evidence type="ECO:0000256" key="15">
    <source>
        <dbReference type="PIRNR" id="PIRNR000167"/>
    </source>
</evidence>
<comment type="pathway">
    <text evidence="2 15">Porphyrin-containing compound metabolism; protoporphyrin-IX biosynthesis; protoporphyrinogen-IX from coproporphyrinogen-III (AdoMet route): step 1/1.</text>
</comment>
<dbReference type="GO" id="GO:0051989">
    <property type="term" value="F:coproporphyrinogen dehydrogenase activity"/>
    <property type="evidence" value="ECO:0007669"/>
    <property type="project" value="UniProtKB-EC"/>
</dbReference>
<sequence>MDGFIDMAQHLTQDHSQDRALLALAEARVPRYTSYPTAAQFGALEEARYRDWLRQGVRPGDTLSLYVHVPFCRELCWYCACHTKPTRSAARIRAYTEALLAEVALLAESLPPHAGVSHLHLGGGTPSILGAEGLGALLAALRERFHIRDDAELAIEFDPRLLDEALAGALAGMGFNRASLGVQDIAPEVQSRIGRPQPAEQVARAMKWLRAAGIGGINLDLMYGLPGQTIAHVEASARFAAWLRADRVAVFGYAHVPWMRPHQQAIDATLLPGVVARLGQAERAEAVLRRMGYEALGLDHFALPGDPLTQAAREGSLRRNFQGYTTDRAPVLLGLGPSAIGSLPGGHAQNETDERRYREQVLAGHLPVVRGVAATREDRQRAALIERLMCDFALDIDAQAESEPGMRAILDEGLERMLPLCCSGLVRREGARLEVLPAGRRFVRQVAACFDAYLAPGAKRHSAAV</sequence>
<feature type="binding site" evidence="16">
    <location>
        <position position="254"/>
    </location>
    <ligand>
        <name>S-adenosyl-L-methionine</name>
        <dbReference type="ChEBI" id="CHEBI:59789"/>
        <label>2</label>
    </ligand>
</feature>
<evidence type="ECO:0000256" key="2">
    <source>
        <dbReference type="ARBA" id="ARBA00004785"/>
    </source>
</evidence>
<dbReference type="PANTHER" id="PTHR13932">
    <property type="entry name" value="COPROPORPHYRINIGEN III OXIDASE"/>
    <property type="match status" value="1"/>
</dbReference>
<dbReference type="SFLD" id="SFLDG01065">
    <property type="entry name" value="anaerobic_coproporphyrinogen-I"/>
    <property type="match status" value="1"/>
</dbReference>
<dbReference type="InterPro" id="IPR034505">
    <property type="entry name" value="Coproporphyrinogen-III_oxidase"/>
</dbReference>
<protein>
    <recommendedName>
        <fullName evidence="15">Coproporphyrinogen-III oxidase</fullName>
        <ecNumber evidence="15">1.3.98.3</ecNumber>
    </recommendedName>
</protein>
<dbReference type="InterPro" id="IPR023404">
    <property type="entry name" value="rSAM_horseshoe"/>
</dbReference>
<feature type="binding site" evidence="16">
    <location>
        <position position="220"/>
    </location>
    <ligand>
        <name>S-adenosyl-L-methionine</name>
        <dbReference type="ChEBI" id="CHEBI:59789"/>
        <label>2</label>
    </ligand>
</feature>
<feature type="binding site" evidence="17">
    <location>
        <position position="79"/>
    </location>
    <ligand>
        <name>[4Fe-4S] cluster</name>
        <dbReference type="ChEBI" id="CHEBI:49883"/>
        <note>4Fe-4S-S-AdoMet</note>
    </ligand>
</feature>
<dbReference type="GO" id="GO:0005737">
    <property type="term" value="C:cytoplasm"/>
    <property type="evidence" value="ECO:0007669"/>
    <property type="project" value="UniProtKB-SubCell"/>
</dbReference>
<dbReference type="Pfam" id="PF04055">
    <property type="entry name" value="Radical_SAM"/>
    <property type="match status" value="1"/>
</dbReference>
<dbReference type="Gene3D" id="1.10.10.920">
    <property type="match status" value="1"/>
</dbReference>
<feature type="binding site" evidence="16">
    <location>
        <begin position="78"/>
        <end position="80"/>
    </location>
    <ligand>
        <name>S-adenosyl-L-methionine</name>
        <dbReference type="ChEBI" id="CHEBI:59789"/>
        <label>2</label>
    </ligand>
</feature>
<dbReference type="InterPro" id="IPR006638">
    <property type="entry name" value="Elp3/MiaA/NifB-like_rSAM"/>
</dbReference>
<evidence type="ECO:0000256" key="11">
    <source>
        <dbReference type="ARBA" id="ARBA00023014"/>
    </source>
</evidence>
<dbReference type="SMART" id="SM00729">
    <property type="entry name" value="Elp3"/>
    <property type="match status" value="1"/>
</dbReference>
<evidence type="ECO:0000313" key="19">
    <source>
        <dbReference type="EMBL" id="AWV22032.1"/>
    </source>
</evidence>
<dbReference type="EMBL" id="CP025189">
    <property type="protein sequence ID" value="AWV22032.1"/>
    <property type="molecule type" value="Genomic_DNA"/>
</dbReference>
<feature type="domain" description="Radical SAM core" evidence="18">
    <location>
        <begin position="57"/>
        <end position="294"/>
    </location>
</feature>
<feature type="binding site" evidence="17">
    <location>
        <position position="76"/>
    </location>
    <ligand>
        <name>[4Fe-4S] cluster</name>
        <dbReference type="ChEBI" id="CHEBI:49883"/>
        <note>4Fe-4S-S-AdoMet</note>
    </ligand>
</feature>
<dbReference type="SUPFAM" id="SSF102114">
    <property type="entry name" value="Radical SAM enzymes"/>
    <property type="match status" value="1"/>
</dbReference>
<comment type="subunit">
    <text evidence="4">Monomer.</text>
</comment>
<keyword evidence="12 15" id="KW-0627">Porphyrin biosynthesis</keyword>
<evidence type="ECO:0000256" key="8">
    <source>
        <dbReference type="ARBA" id="ARBA00022723"/>
    </source>
</evidence>
<feature type="binding site" evidence="16">
    <location>
        <position position="340"/>
    </location>
    <ligand>
        <name>S-adenosyl-L-methionine</name>
        <dbReference type="ChEBI" id="CHEBI:59789"/>
        <label>1</label>
    </ligand>
</feature>
<dbReference type="GO" id="GO:0006782">
    <property type="term" value="P:protoporphyrinogen IX biosynthetic process"/>
    <property type="evidence" value="ECO:0007669"/>
    <property type="project" value="UniProtKB-UniPathway"/>
</dbReference>
<dbReference type="PANTHER" id="PTHR13932:SF6">
    <property type="entry name" value="OXYGEN-INDEPENDENT COPROPORPHYRINOGEN III OXIDASE"/>
    <property type="match status" value="1"/>
</dbReference>
<feature type="binding site" evidence="17">
    <location>
        <position position="72"/>
    </location>
    <ligand>
        <name>[4Fe-4S] cluster</name>
        <dbReference type="ChEBI" id="CHEBI:49883"/>
        <note>4Fe-4S-S-AdoMet</note>
    </ligand>
</feature>
<feature type="binding site" evidence="16">
    <location>
        <position position="123"/>
    </location>
    <ligand>
        <name>S-adenosyl-L-methionine</name>
        <dbReference type="ChEBI" id="CHEBI:59789"/>
        <label>1</label>
    </ligand>
</feature>